<protein>
    <submittedName>
        <fullName evidence="3">Glycoside hydrolase family 15 protein</fullName>
    </submittedName>
</protein>
<feature type="domain" description="GH15-like" evidence="1">
    <location>
        <begin position="287"/>
        <end position="665"/>
    </location>
</feature>
<dbReference type="STRING" id="1328760.A0A165GPJ4"/>
<dbReference type="InterPro" id="IPR045582">
    <property type="entry name" value="Trehalase-like_N"/>
</dbReference>
<organism evidence="3 4">
    <name type="scientific">Xylona heveae (strain CBS 132557 / TC161)</name>
    <dbReference type="NCBI Taxonomy" id="1328760"/>
    <lineage>
        <taxon>Eukaryota</taxon>
        <taxon>Fungi</taxon>
        <taxon>Dikarya</taxon>
        <taxon>Ascomycota</taxon>
        <taxon>Pezizomycotina</taxon>
        <taxon>Xylonomycetes</taxon>
        <taxon>Xylonales</taxon>
        <taxon>Xylonaceae</taxon>
        <taxon>Xylona</taxon>
    </lineage>
</organism>
<keyword evidence="4" id="KW-1185">Reference proteome</keyword>
<dbReference type="AlphaFoldDB" id="A0A165GPJ4"/>
<dbReference type="InterPro" id="IPR011613">
    <property type="entry name" value="GH15-like"/>
</dbReference>
<evidence type="ECO:0000259" key="1">
    <source>
        <dbReference type="Pfam" id="PF00723"/>
    </source>
</evidence>
<gene>
    <name evidence="3" type="ORF">L228DRAFT_248122</name>
</gene>
<dbReference type="InterPro" id="IPR012341">
    <property type="entry name" value="6hp_glycosidase-like_sf"/>
</dbReference>
<dbReference type="Pfam" id="PF19291">
    <property type="entry name" value="TREH_N"/>
    <property type="match status" value="1"/>
</dbReference>
<proteinExistence type="predicted"/>
<evidence type="ECO:0000313" key="4">
    <source>
        <dbReference type="Proteomes" id="UP000076632"/>
    </source>
</evidence>
<dbReference type="EMBL" id="KV407459">
    <property type="protein sequence ID" value="KZF22437.1"/>
    <property type="molecule type" value="Genomic_DNA"/>
</dbReference>
<evidence type="ECO:0000259" key="2">
    <source>
        <dbReference type="Pfam" id="PF19291"/>
    </source>
</evidence>
<dbReference type="GeneID" id="28897925"/>
<dbReference type="PANTHER" id="PTHR31616">
    <property type="entry name" value="TREHALASE"/>
    <property type="match status" value="1"/>
</dbReference>
<dbReference type="OrthoDB" id="406733at2759"/>
<name>A0A165GPJ4_XYLHT</name>
<dbReference type="InParanoid" id="A0A165GPJ4"/>
<dbReference type="InterPro" id="IPR008928">
    <property type="entry name" value="6-hairpin_glycosidase_sf"/>
</dbReference>
<dbReference type="Pfam" id="PF00723">
    <property type="entry name" value="Glyco_hydro_15"/>
    <property type="match status" value="1"/>
</dbReference>
<dbReference type="GO" id="GO:0005975">
    <property type="term" value="P:carbohydrate metabolic process"/>
    <property type="evidence" value="ECO:0007669"/>
    <property type="project" value="InterPro"/>
</dbReference>
<dbReference type="Gene3D" id="1.50.10.10">
    <property type="match status" value="1"/>
</dbReference>
<accession>A0A165GPJ4</accession>
<dbReference type="OMA" id="VEWMCVP"/>
<dbReference type="Proteomes" id="UP000076632">
    <property type="component" value="Unassembled WGS sequence"/>
</dbReference>
<reference evidence="3 4" key="1">
    <citation type="journal article" date="2016" name="Fungal Biol.">
        <title>The genome of Xylona heveae provides a window into fungal endophytism.</title>
        <authorList>
            <person name="Gazis R."/>
            <person name="Kuo A."/>
            <person name="Riley R."/>
            <person name="LaButti K."/>
            <person name="Lipzen A."/>
            <person name="Lin J."/>
            <person name="Amirebrahimi M."/>
            <person name="Hesse C.N."/>
            <person name="Spatafora J.W."/>
            <person name="Henrissat B."/>
            <person name="Hainaut M."/>
            <person name="Grigoriev I.V."/>
            <person name="Hibbett D.S."/>
        </authorList>
    </citation>
    <scope>NUCLEOTIDE SEQUENCE [LARGE SCALE GENOMIC DNA]</scope>
    <source>
        <strain evidence="3 4">TC161</strain>
    </source>
</reference>
<dbReference type="SUPFAM" id="SSF48208">
    <property type="entry name" value="Six-hairpin glycosidases"/>
    <property type="match status" value="1"/>
</dbReference>
<keyword evidence="3" id="KW-0378">Hydrolase</keyword>
<dbReference type="RefSeq" id="XP_018187992.1">
    <property type="nucleotide sequence ID" value="XM_018332788.1"/>
</dbReference>
<evidence type="ECO:0000313" key="3">
    <source>
        <dbReference type="EMBL" id="KZF22437.1"/>
    </source>
</evidence>
<dbReference type="GO" id="GO:0004553">
    <property type="term" value="F:hydrolase activity, hydrolyzing O-glycosyl compounds"/>
    <property type="evidence" value="ECO:0007669"/>
    <property type="project" value="TreeGrafter"/>
</dbReference>
<feature type="domain" description="Trehalase-like N-terminal" evidence="2">
    <location>
        <begin position="21"/>
        <end position="118"/>
    </location>
</feature>
<dbReference type="PANTHER" id="PTHR31616:SF0">
    <property type="entry name" value="GLUCAN 1,4-ALPHA-GLUCOSIDASE"/>
    <property type="match status" value="1"/>
</dbReference>
<sequence>MEDHTPNKYDATGLRGPMGYMPIENYGLIGNLRTCALVAVDGSIDHMCWPEFDSPSIFCRLIDKDKGGHFMISPEPGLNPTTKQEYLPNSNVLQTRWIHEAGCVNLTDYFPRPRSASRPTPLTGKSLFESLSLKSELKRWLVRRVECIRGELNVNVELFPAFNYAQDEHITELVDGEKGDPQRGPTVLLKSRLGRMRLDCTIDGGEHDDSLRPVVKFKLEKREGFLGKGVVAKVLLHEGQTVSFVFREDEPEVALESLSQKQLDRVQQDTQSYWHHWIAKSKYKGRCREIVNRSLMVLKLLTYEPTGAIIAAPTFSLPEDFGGTRNWDYRYCWVRDSSFTIYALLRMGFTEEAEAYMTFLSDRLRYSRAPDGGLPIMFSIRGDTQLEEIELCHLDGYRGSKPVRIGNGAAFHKQLDIYGEMMDSIYLYNKYGKPVSWDQWVAVREITDYIAGIWREPDNSIWEVRGQLENFVYSKIMLWVAFDRALRLADKRSFPCPHRFEWLAIRDEIYEDIMKHGFNKDMNCLIQSYESNEVLDSAVLIAPLVFFMAPNDPRFLGTIDQILKPPEKGGLTSAGLVYRYNHLLSNDGVGGAEGAFSMCTFWLVEALTRAGAYDRQYLVKAESLFESMLSFSNHLSMYSEEIAKSGEQLGNTPQAFSHIALISAAFNLDRTTGG</sequence>